<feature type="transmembrane region" description="Helical" evidence="12">
    <location>
        <begin position="258"/>
        <end position="274"/>
    </location>
</feature>
<dbReference type="Gene3D" id="1.20.1530.20">
    <property type="match status" value="1"/>
</dbReference>
<dbReference type="GO" id="GO:0005886">
    <property type="term" value="C:plasma membrane"/>
    <property type="evidence" value="ECO:0007669"/>
    <property type="project" value="UniProtKB-SubCell"/>
</dbReference>
<dbReference type="Pfam" id="PF00999">
    <property type="entry name" value="Na_H_Exchanger"/>
    <property type="match status" value="1"/>
</dbReference>
<feature type="transmembrane region" description="Helical" evidence="12">
    <location>
        <begin position="229"/>
        <end position="251"/>
    </location>
</feature>
<proteinExistence type="inferred from homology"/>
<feature type="transmembrane region" description="Helical" evidence="12">
    <location>
        <begin position="100"/>
        <end position="119"/>
    </location>
</feature>
<evidence type="ECO:0000256" key="2">
    <source>
        <dbReference type="ARBA" id="ARBA00007367"/>
    </source>
</evidence>
<sequence length="561" mass="60976">MGGQPAQFGIGMMNAISWIGGSSVIEWSIAQQTSLDSNSAVDTQTAATIPEVVIILIILLLIATIVALVTQSLRIPYVTGLVLAGLPITELWSRRIGLDPVLVLNLFLPILIFEAAINTDIRRLRSTFKPIALLAGPGSIFSSAIIATLLKFGLGLDWISACLIGVILANTDTVSMIAVFKEIRVPSRLTTIVEGETLFNDAAALVSFNLILVVYATGSLTAVQGIREVLLVAIGGAMVGAVLGYLCLPIFVRLQDPLSSLLLTVALALGTFQIGQSLGVSGAVSVVVAGLIFGNLGLSRSSSASERIALLSFWNYASFGVNTFIFLLIGIEINIETLWKIAPAILFVILAYQLGRILSVYLLLAGLRWFDRPIPLVWQHVLFLGNIKGSLSMALALSIPLTVTYRSDIIALVFGAVLFSLVGQGLSLPWMVKRLKIARVSDTLQQAKQLQMQLIASKAAQEELSSLLRSGVLPKAIYEELWASYQVRVVQSEHVLRDLYNQRQSTRREPEHSELDAIRRRLLLAEKGAVANALRKQILPEDLVQTYIKELDEKLLTLEDD</sequence>
<feature type="transmembrane region" description="Helical" evidence="12">
    <location>
        <begin position="376"/>
        <end position="397"/>
    </location>
</feature>
<evidence type="ECO:0000256" key="5">
    <source>
        <dbReference type="ARBA" id="ARBA00022475"/>
    </source>
</evidence>
<feature type="transmembrane region" description="Helical" evidence="12">
    <location>
        <begin position="310"/>
        <end position="329"/>
    </location>
</feature>
<feature type="transmembrane region" description="Helical" evidence="12">
    <location>
        <begin position="52"/>
        <end position="70"/>
    </location>
</feature>
<evidence type="ECO:0000256" key="7">
    <source>
        <dbReference type="ARBA" id="ARBA00022989"/>
    </source>
</evidence>
<dbReference type="InterPro" id="IPR038770">
    <property type="entry name" value="Na+/solute_symporter_sf"/>
</dbReference>
<name>A0AA96WZ43_LEPBY</name>
<keyword evidence="9" id="KW-0406">Ion transport</keyword>
<evidence type="ECO:0000256" key="12">
    <source>
        <dbReference type="SAM" id="Phobius"/>
    </source>
</evidence>
<dbReference type="RefSeq" id="WP_316428643.1">
    <property type="nucleotide sequence ID" value="NZ_CP130144.1"/>
</dbReference>
<dbReference type="PANTHER" id="PTHR10110:SF195">
    <property type="entry name" value="NA(+)_H(+) ANTIPORTER NHAS2"/>
    <property type="match status" value="1"/>
</dbReference>
<feature type="transmembrane region" description="Helical" evidence="12">
    <location>
        <begin position="280"/>
        <end position="298"/>
    </location>
</feature>
<feature type="transmembrane region" description="Helical" evidence="12">
    <location>
        <begin position="409"/>
        <end position="432"/>
    </location>
</feature>
<dbReference type="PANTHER" id="PTHR10110">
    <property type="entry name" value="SODIUM/HYDROGEN EXCHANGER"/>
    <property type="match status" value="1"/>
</dbReference>
<evidence type="ECO:0000256" key="4">
    <source>
        <dbReference type="ARBA" id="ARBA00022449"/>
    </source>
</evidence>
<dbReference type="GO" id="GO:0015386">
    <property type="term" value="F:potassium:proton antiporter activity"/>
    <property type="evidence" value="ECO:0007669"/>
    <property type="project" value="TreeGrafter"/>
</dbReference>
<feature type="transmembrane region" description="Helical" evidence="12">
    <location>
        <begin position="158"/>
        <end position="180"/>
    </location>
</feature>
<feature type="transmembrane region" description="Helical" evidence="12">
    <location>
        <begin position="201"/>
        <end position="223"/>
    </location>
</feature>
<feature type="transmembrane region" description="Helical" evidence="12">
    <location>
        <begin position="341"/>
        <end position="364"/>
    </location>
</feature>
<dbReference type="GO" id="GO:0051453">
    <property type="term" value="P:regulation of intracellular pH"/>
    <property type="evidence" value="ECO:0007669"/>
    <property type="project" value="TreeGrafter"/>
</dbReference>
<evidence type="ECO:0000256" key="1">
    <source>
        <dbReference type="ARBA" id="ARBA00004651"/>
    </source>
</evidence>
<reference evidence="14" key="1">
    <citation type="journal article" date="2023" name="Plants (Basel)">
        <title>Genomic Analysis of Leptolyngbya boryana CZ1 Reveals Efficient Carbon Fixation Modules.</title>
        <authorList>
            <person name="Bai X."/>
            <person name="Wang H."/>
            <person name="Cheng W."/>
            <person name="Wang J."/>
            <person name="Ma M."/>
            <person name="Hu H."/>
            <person name="Song Z."/>
            <person name="Ma H."/>
            <person name="Fan Y."/>
            <person name="Du C."/>
            <person name="Xu J."/>
        </authorList>
    </citation>
    <scope>NUCLEOTIDE SEQUENCE</scope>
    <source>
        <strain evidence="14">CZ1</strain>
    </source>
</reference>
<keyword evidence="8" id="KW-0915">Sodium</keyword>
<keyword evidence="7 12" id="KW-1133">Transmembrane helix</keyword>
<dbReference type="InterPro" id="IPR018422">
    <property type="entry name" value="Cation/H_exchanger_CPA1"/>
</dbReference>
<evidence type="ECO:0000256" key="10">
    <source>
        <dbReference type="ARBA" id="ARBA00023136"/>
    </source>
</evidence>
<dbReference type="GO" id="GO:0098719">
    <property type="term" value="P:sodium ion import across plasma membrane"/>
    <property type="evidence" value="ECO:0007669"/>
    <property type="project" value="TreeGrafter"/>
</dbReference>
<dbReference type="InterPro" id="IPR006153">
    <property type="entry name" value="Cation/H_exchanger_TM"/>
</dbReference>
<evidence type="ECO:0000256" key="11">
    <source>
        <dbReference type="ARBA" id="ARBA00023201"/>
    </source>
</evidence>
<keyword evidence="6 12" id="KW-0812">Transmembrane</keyword>
<keyword evidence="4" id="KW-0050">Antiport</keyword>
<organism evidence="14">
    <name type="scientific">Leptolyngbya boryana CZ1</name>
    <dbReference type="NCBI Taxonomy" id="3060204"/>
    <lineage>
        <taxon>Bacteria</taxon>
        <taxon>Bacillati</taxon>
        <taxon>Cyanobacteriota</taxon>
        <taxon>Cyanophyceae</taxon>
        <taxon>Leptolyngbyales</taxon>
        <taxon>Leptolyngbyaceae</taxon>
        <taxon>Leptolyngbya group</taxon>
        <taxon>Leptolyngbya</taxon>
    </lineage>
</organism>
<gene>
    <name evidence="14" type="ORF">Q2T42_10955</name>
</gene>
<feature type="domain" description="Cation/H+ exchanger transmembrane" evidence="13">
    <location>
        <begin position="61"/>
        <end position="433"/>
    </location>
</feature>
<reference evidence="14" key="2">
    <citation type="submission" date="2023-07" db="EMBL/GenBank/DDBJ databases">
        <authorList>
            <person name="Bai X.-H."/>
            <person name="Wang H.-H."/>
            <person name="Wang J."/>
            <person name="Ma M.-Y."/>
            <person name="Hu H.-H."/>
            <person name="Song Z.-L."/>
            <person name="Ma H.-G."/>
            <person name="Fan Y."/>
            <person name="Du C.-Y."/>
            <person name="Xu J.-C."/>
        </authorList>
    </citation>
    <scope>NUCLEOTIDE SEQUENCE</scope>
    <source>
        <strain evidence="14">CZ1</strain>
    </source>
</reference>
<evidence type="ECO:0000256" key="9">
    <source>
        <dbReference type="ARBA" id="ARBA00023065"/>
    </source>
</evidence>
<evidence type="ECO:0000259" key="13">
    <source>
        <dbReference type="Pfam" id="PF00999"/>
    </source>
</evidence>
<keyword evidence="5" id="KW-1003">Cell membrane</keyword>
<keyword evidence="3" id="KW-0813">Transport</keyword>
<evidence type="ECO:0000256" key="6">
    <source>
        <dbReference type="ARBA" id="ARBA00022692"/>
    </source>
</evidence>
<dbReference type="EMBL" id="CP130144">
    <property type="protein sequence ID" value="WNZ48345.1"/>
    <property type="molecule type" value="Genomic_DNA"/>
</dbReference>
<comment type="similarity">
    <text evidence="2">Belongs to the monovalent cation:proton antiporter 1 (CPA1) transporter (TC 2.A.36) family.</text>
</comment>
<accession>A0AA96WZ43</accession>
<dbReference type="GO" id="GO:0015385">
    <property type="term" value="F:sodium:proton antiporter activity"/>
    <property type="evidence" value="ECO:0007669"/>
    <property type="project" value="InterPro"/>
</dbReference>
<comment type="subcellular location">
    <subcellularLocation>
        <location evidence="1">Cell membrane</location>
        <topology evidence="1">Multi-pass membrane protein</topology>
    </subcellularLocation>
</comment>
<protein>
    <submittedName>
        <fullName evidence="14">Sodium:proton antiporter</fullName>
    </submittedName>
</protein>
<feature type="transmembrane region" description="Helical" evidence="12">
    <location>
        <begin position="131"/>
        <end position="152"/>
    </location>
</feature>
<keyword evidence="11" id="KW-0739">Sodium transport</keyword>
<keyword evidence="10 12" id="KW-0472">Membrane</keyword>
<evidence type="ECO:0000313" key="14">
    <source>
        <dbReference type="EMBL" id="WNZ48345.1"/>
    </source>
</evidence>
<evidence type="ECO:0000256" key="8">
    <source>
        <dbReference type="ARBA" id="ARBA00023053"/>
    </source>
</evidence>
<dbReference type="AlphaFoldDB" id="A0AA96WZ43"/>
<evidence type="ECO:0000256" key="3">
    <source>
        <dbReference type="ARBA" id="ARBA00022448"/>
    </source>
</evidence>